<dbReference type="EMBL" id="SMLW01000529">
    <property type="protein sequence ID" value="MTI25628.1"/>
    <property type="molecule type" value="Genomic_DNA"/>
</dbReference>
<comment type="caution">
    <text evidence="9">The sequence shown here is derived from an EMBL/GenBank/DDBJ whole genome shotgun (WGS) entry which is preliminary data.</text>
</comment>
<keyword evidence="6 7" id="KW-0472">Membrane</keyword>
<feature type="transmembrane region" description="Helical" evidence="7">
    <location>
        <begin position="35"/>
        <end position="55"/>
    </location>
</feature>
<keyword evidence="10" id="KW-1185">Reference proteome</keyword>
<organism evidence="9 10">
    <name type="scientific">Fulvivirga kasyanovii</name>
    <dbReference type="NCBI Taxonomy" id="396812"/>
    <lineage>
        <taxon>Bacteria</taxon>
        <taxon>Pseudomonadati</taxon>
        <taxon>Bacteroidota</taxon>
        <taxon>Cytophagia</taxon>
        <taxon>Cytophagales</taxon>
        <taxon>Fulvivirgaceae</taxon>
        <taxon>Fulvivirga</taxon>
    </lineage>
</organism>
<keyword evidence="5 7" id="KW-1133">Transmembrane helix</keyword>
<evidence type="ECO:0000256" key="3">
    <source>
        <dbReference type="ARBA" id="ARBA00022475"/>
    </source>
</evidence>
<dbReference type="InterPro" id="IPR050622">
    <property type="entry name" value="CPA3_antiporter_subunitB"/>
</dbReference>
<accession>A0ABW9RND0</accession>
<evidence type="ECO:0000256" key="7">
    <source>
        <dbReference type="SAM" id="Phobius"/>
    </source>
</evidence>
<dbReference type="PANTHER" id="PTHR33932">
    <property type="entry name" value="NA(+)/H(+) ANTIPORTER SUBUNIT B"/>
    <property type="match status" value="1"/>
</dbReference>
<feature type="transmembrane region" description="Helical" evidence="7">
    <location>
        <begin position="67"/>
        <end position="87"/>
    </location>
</feature>
<dbReference type="PANTHER" id="PTHR33932:SF4">
    <property type="entry name" value="NA(+)_H(+) ANTIPORTER SUBUNIT B"/>
    <property type="match status" value="1"/>
</dbReference>
<feature type="transmembrane region" description="Helical" evidence="7">
    <location>
        <begin position="12"/>
        <end position="29"/>
    </location>
</feature>
<dbReference type="Pfam" id="PF04039">
    <property type="entry name" value="MnhB"/>
    <property type="match status" value="1"/>
</dbReference>
<feature type="transmembrane region" description="Helical" evidence="7">
    <location>
        <begin position="107"/>
        <end position="129"/>
    </location>
</feature>
<evidence type="ECO:0000313" key="10">
    <source>
        <dbReference type="Proteomes" id="UP000798808"/>
    </source>
</evidence>
<dbReference type="InterPro" id="IPR007182">
    <property type="entry name" value="MnhB"/>
</dbReference>
<evidence type="ECO:0000256" key="1">
    <source>
        <dbReference type="ARBA" id="ARBA00004651"/>
    </source>
</evidence>
<evidence type="ECO:0000256" key="6">
    <source>
        <dbReference type="ARBA" id="ARBA00023136"/>
    </source>
</evidence>
<reference evidence="9 10" key="1">
    <citation type="submission" date="2019-02" db="EMBL/GenBank/DDBJ databases">
        <authorList>
            <person name="Goldberg S.R."/>
            <person name="Haltli B.A."/>
            <person name="Correa H."/>
            <person name="Russell K.G."/>
        </authorList>
    </citation>
    <scope>NUCLEOTIDE SEQUENCE [LARGE SCALE GENOMIC DNA]</scope>
    <source>
        <strain evidence="9 10">JCM 16186</strain>
    </source>
</reference>
<evidence type="ECO:0000259" key="8">
    <source>
        <dbReference type="Pfam" id="PF04039"/>
    </source>
</evidence>
<proteinExistence type="inferred from homology"/>
<comment type="similarity">
    <text evidence="2">Belongs to the CPA3 antiporters (TC 2.A.63) subunit B family.</text>
</comment>
<evidence type="ECO:0000256" key="2">
    <source>
        <dbReference type="ARBA" id="ARBA00009425"/>
    </source>
</evidence>
<evidence type="ECO:0000313" key="9">
    <source>
        <dbReference type="EMBL" id="MTI25628.1"/>
    </source>
</evidence>
<evidence type="ECO:0000256" key="4">
    <source>
        <dbReference type="ARBA" id="ARBA00022692"/>
    </source>
</evidence>
<protein>
    <recommendedName>
        <fullName evidence="8">Na+/H+ antiporter MnhB subunit-related protein domain-containing protein</fullName>
    </recommendedName>
</protein>
<comment type="subcellular location">
    <subcellularLocation>
        <location evidence="1">Cell membrane</location>
        <topology evidence="1">Multi-pass membrane protein</topology>
    </subcellularLocation>
</comment>
<dbReference type="Proteomes" id="UP000798808">
    <property type="component" value="Unassembled WGS sequence"/>
</dbReference>
<keyword evidence="4 7" id="KW-0812">Transmembrane</keyword>
<gene>
    <name evidence="9" type="ORF">E1163_11800</name>
</gene>
<sequence length="139" mass="15095">MNSIILKITAKYLKPVFIVFSIYVLLRGHNSPGGGFIAGLLASSGILFYSLTYGSDAINQTYLKPKSFIILGLVGILLSATIGFLASKPLLTGVWHTFKTGLFEVKVGTPLLFDSGVYFLVIGSLLTITSSIMEEIEWK</sequence>
<dbReference type="RefSeq" id="WP_155171920.1">
    <property type="nucleotide sequence ID" value="NZ_BAAAFL010000053.1"/>
</dbReference>
<evidence type="ECO:0000256" key="5">
    <source>
        <dbReference type="ARBA" id="ARBA00022989"/>
    </source>
</evidence>
<name>A0ABW9RND0_9BACT</name>
<feature type="domain" description="Na+/H+ antiporter MnhB subunit-related protein" evidence="8">
    <location>
        <begin position="5"/>
        <end position="126"/>
    </location>
</feature>
<keyword evidence="3" id="KW-1003">Cell membrane</keyword>